<dbReference type="EMBL" id="JAWMAJ010000350">
    <property type="protein sequence ID" value="MDV7223664.1"/>
    <property type="molecule type" value="Genomic_DNA"/>
</dbReference>
<dbReference type="Proteomes" id="UP001187346">
    <property type="component" value="Unassembled WGS sequence"/>
</dbReference>
<dbReference type="SUPFAM" id="SSF50475">
    <property type="entry name" value="FMN-binding split barrel"/>
    <property type="match status" value="1"/>
</dbReference>
<evidence type="ECO:0000256" key="1">
    <source>
        <dbReference type="ARBA" id="ARBA00023002"/>
    </source>
</evidence>
<comment type="caution">
    <text evidence="3">The sequence shown here is derived from an EMBL/GenBank/DDBJ whole genome shotgun (WGS) entry which is preliminary data.</text>
</comment>
<dbReference type="PANTHER" id="PTHR30466">
    <property type="entry name" value="FLAVIN REDUCTASE"/>
    <property type="match status" value="1"/>
</dbReference>
<dbReference type="Pfam" id="PF01613">
    <property type="entry name" value="Flavin_Reduct"/>
    <property type="match status" value="1"/>
</dbReference>
<name>A0ABU4FSR2_9ACTN</name>
<dbReference type="GO" id="GO:0016491">
    <property type="term" value="F:oxidoreductase activity"/>
    <property type="evidence" value="ECO:0007669"/>
    <property type="project" value="UniProtKB-KW"/>
</dbReference>
<protein>
    <submittedName>
        <fullName evidence="3">Flavin reductase family protein</fullName>
        <ecNumber evidence="3">1.-.-.-</ecNumber>
    </submittedName>
</protein>
<dbReference type="InterPro" id="IPR050268">
    <property type="entry name" value="NADH-dep_flavin_reductase"/>
</dbReference>
<proteinExistence type="predicted"/>
<feature type="domain" description="Flavin reductase like" evidence="2">
    <location>
        <begin position="24"/>
        <end position="167"/>
    </location>
</feature>
<dbReference type="InterPro" id="IPR002563">
    <property type="entry name" value="Flavin_Rdtase-like_dom"/>
</dbReference>
<dbReference type="EC" id="1.-.-.-" evidence="3"/>
<evidence type="ECO:0000313" key="3">
    <source>
        <dbReference type="EMBL" id="MDV7223664.1"/>
    </source>
</evidence>
<reference evidence="3 4" key="1">
    <citation type="submission" date="2023-10" db="EMBL/GenBank/DDBJ databases">
        <title>Characterization of rhizosphere-enriched actinobacteria from wheat plants lab-grown on chernevaya soil.</title>
        <authorList>
            <person name="Tikhonova E.N."/>
            <person name="Konopkin A."/>
            <person name="Kravchenko I.K."/>
        </authorList>
    </citation>
    <scope>NUCLEOTIDE SEQUENCE [LARGE SCALE GENOMIC DNA]</scope>
    <source>
        <strain evidence="3 4">RR29</strain>
    </source>
</reference>
<dbReference type="Gene3D" id="2.30.110.10">
    <property type="entry name" value="Electron Transport, Fmn-binding Protein, Chain A"/>
    <property type="match status" value="1"/>
</dbReference>
<accession>A0ABU4FSR2</accession>
<dbReference type="SMART" id="SM00903">
    <property type="entry name" value="Flavin_Reduct"/>
    <property type="match status" value="1"/>
</dbReference>
<gene>
    <name evidence="3" type="ORF">R5A26_47910</name>
</gene>
<dbReference type="RefSeq" id="WP_019064485.1">
    <property type="nucleotide sequence ID" value="NZ_JAPEMW010000002.1"/>
</dbReference>
<organism evidence="3 4">
    <name type="scientific">Streptomyces prunicolor</name>
    <dbReference type="NCBI Taxonomy" id="67348"/>
    <lineage>
        <taxon>Bacteria</taxon>
        <taxon>Bacillati</taxon>
        <taxon>Actinomycetota</taxon>
        <taxon>Actinomycetes</taxon>
        <taxon>Kitasatosporales</taxon>
        <taxon>Streptomycetaceae</taxon>
        <taxon>Streptomyces</taxon>
    </lineage>
</organism>
<sequence length="169" mass="17878">MPERQEVLETARAAVAPEEFRAAMARFPSGVVVVTTCCEDGTPRGFTASSFCSVSLEPPMVLVCLANSADSAPSFGHCDRFAVSVLAPAHRPLAVRFATKGTDKFASGGLRTSPDGLPTVDRALSELDCTAHARHPAGDHTVLIGRVTGVRLGEGSPMVYYDRGFRTLA</sequence>
<keyword evidence="4" id="KW-1185">Reference proteome</keyword>
<evidence type="ECO:0000259" key="2">
    <source>
        <dbReference type="SMART" id="SM00903"/>
    </source>
</evidence>
<evidence type="ECO:0000313" key="4">
    <source>
        <dbReference type="Proteomes" id="UP001187346"/>
    </source>
</evidence>
<keyword evidence="1 3" id="KW-0560">Oxidoreductase</keyword>
<dbReference type="PANTHER" id="PTHR30466:SF1">
    <property type="entry name" value="FMN REDUCTASE (NADH) RUTF"/>
    <property type="match status" value="1"/>
</dbReference>
<dbReference type="InterPro" id="IPR012349">
    <property type="entry name" value="Split_barrel_FMN-bd"/>
</dbReference>